<dbReference type="InterPro" id="IPR050571">
    <property type="entry name" value="Class-IV_PLP-Dep_Aminotrnsfr"/>
</dbReference>
<evidence type="ECO:0000256" key="11">
    <source>
        <dbReference type="ARBA" id="ARBA00069174"/>
    </source>
</evidence>
<evidence type="ECO:0000256" key="2">
    <source>
        <dbReference type="ARBA" id="ARBA00009320"/>
    </source>
</evidence>
<comment type="caution">
    <text evidence="15">The sequence shown here is derived from an EMBL/GenBank/DDBJ whole genome shotgun (WGS) entry which is preliminary data.</text>
</comment>
<evidence type="ECO:0000313" key="16">
    <source>
        <dbReference type="Proteomes" id="UP000053688"/>
    </source>
</evidence>
<dbReference type="PANTHER" id="PTHR42743">
    <property type="entry name" value="AMINO-ACID AMINOTRANSFERASE"/>
    <property type="match status" value="1"/>
</dbReference>
<dbReference type="PROSITE" id="PS00770">
    <property type="entry name" value="AA_TRANSFER_CLASS_4"/>
    <property type="match status" value="1"/>
</dbReference>
<evidence type="ECO:0000256" key="5">
    <source>
        <dbReference type="ARBA" id="ARBA00022909"/>
    </source>
</evidence>
<dbReference type="GO" id="GO:0008696">
    <property type="term" value="F:4-amino-4-deoxychorismate lyase activity"/>
    <property type="evidence" value="ECO:0007669"/>
    <property type="project" value="UniProtKB-UniRule"/>
</dbReference>
<keyword evidence="6 15" id="KW-0456">Lyase</keyword>
<dbReference type="STRING" id="28176.CF66_2335"/>
<keyword evidence="16" id="KW-1185">Reference proteome</keyword>
<keyword evidence="5" id="KW-0289">Folate biosynthesis</keyword>
<evidence type="ECO:0000256" key="6">
    <source>
        <dbReference type="ARBA" id="ARBA00023239"/>
    </source>
</evidence>
<sequence length="268" mass="30975">MHWVNGKLSSSISVMDRSFQYGDGCFTTMLVFEGKIQHWDMHVKRMEECLHFLNIALPNWEKVYKWLMEARLKNRKSGLKLHITRGKGHFGYNSQGIESPNITISHFLVPNHYKRLIRYGLELGVCNQNLGINPLLAGYKHNNRLEQVLLKLEINRLGLFDAIVLDIKKNLIETTIANLFWVKNNIIYTPSLENAGVNGITRQLVIQFSSSKNLKLIIDNFQFQCLDDAEEIFITNSILGVVPVIKIISKHYNIGKVTRYFQERLNPC</sequence>
<keyword evidence="4 14" id="KW-0663">Pyridoxal phosphate</keyword>
<dbReference type="GO" id="GO:0030170">
    <property type="term" value="F:pyridoxal phosphate binding"/>
    <property type="evidence" value="ECO:0007669"/>
    <property type="project" value="InterPro"/>
</dbReference>
<dbReference type="SUPFAM" id="SSF56752">
    <property type="entry name" value="D-aminoacid aminotransferase-like PLP-dependent enzymes"/>
    <property type="match status" value="1"/>
</dbReference>
<dbReference type="InterPro" id="IPR043132">
    <property type="entry name" value="BCAT-like_C"/>
</dbReference>
<comment type="pathway">
    <text evidence="7">Cofactor biosynthesis; tetrahydrofolate biosynthesis; 4-aminobenzoate from chorismate: step 2/2.</text>
</comment>
<evidence type="ECO:0000256" key="4">
    <source>
        <dbReference type="ARBA" id="ARBA00022898"/>
    </source>
</evidence>
<evidence type="ECO:0000256" key="10">
    <source>
        <dbReference type="ARBA" id="ARBA00054027"/>
    </source>
</evidence>
<dbReference type="eggNOG" id="COG0115">
    <property type="taxonomic scope" value="Bacteria"/>
</dbReference>
<dbReference type="PATRIC" id="fig|1236703.3.peg.83"/>
<comment type="similarity">
    <text evidence="2 13">Belongs to the class-IV pyridoxal-phosphate-dependent aminotransferase family.</text>
</comment>
<evidence type="ECO:0000256" key="3">
    <source>
        <dbReference type="ARBA" id="ARBA00011738"/>
    </source>
</evidence>
<dbReference type="InterPro" id="IPR036038">
    <property type="entry name" value="Aminotransferase-like"/>
</dbReference>
<dbReference type="EC" id="4.1.3.38" evidence="8 12"/>
<evidence type="ECO:0000256" key="7">
    <source>
        <dbReference type="ARBA" id="ARBA00035633"/>
    </source>
</evidence>
<dbReference type="FunFam" id="3.20.10.10:FF:000002">
    <property type="entry name" value="D-alanine aminotransferase"/>
    <property type="match status" value="1"/>
</dbReference>
<dbReference type="EMBL" id="AMSD01000001">
    <property type="protein sequence ID" value="EPE37642.1"/>
    <property type="molecule type" value="Genomic_DNA"/>
</dbReference>
<dbReference type="PANTHER" id="PTHR42743:SF2">
    <property type="entry name" value="AMINODEOXYCHORISMATE LYASE"/>
    <property type="match status" value="1"/>
</dbReference>
<evidence type="ECO:0000256" key="13">
    <source>
        <dbReference type="RuleBase" id="RU004106"/>
    </source>
</evidence>
<dbReference type="Proteomes" id="UP000053688">
    <property type="component" value="Unassembled WGS sequence"/>
</dbReference>
<evidence type="ECO:0000256" key="9">
    <source>
        <dbReference type="ARBA" id="ARBA00049529"/>
    </source>
</evidence>
<dbReference type="NCBIfam" id="NF004761">
    <property type="entry name" value="PRK06092.1"/>
    <property type="match status" value="1"/>
</dbReference>
<evidence type="ECO:0000256" key="12">
    <source>
        <dbReference type="NCBIfam" id="TIGR03461"/>
    </source>
</evidence>
<comment type="function">
    <text evidence="10">Involved in the biosynthesis of p-aminobenzoate (PABA), a precursor of tetrahydrofolate. Converts 4-amino-4-deoxychorismate into 4-aminobenzoate (PABA) and pyruvate.</text>
</comment>
<dbReference type="InterPro" id="IPR017824">
    <property type="entry name" value="Aminodeoxychorismate_lyase_IV"/>
</dbReference>
<dbReference type="GO" id="GO:0046656">
    <property type="term" value="P:folic acid biosynthetic process"/>
    <property type="evidence" value="ECO:0007669"/>
    <property type="project" value="UniProtKB-KW"/>
</dbReference>
<dbReference type="Gene3D" id="3.20.10.10">
    <property type="entry name" value="D-amino Acid Aminotransferase, subunit A, domain 2"/>
    <property type="match status" value="1"/>
</dbReference>
<gene>
    <name evidence="15" type="primary">pabC</name>
    <name evidence="15" type="ORF">O1U_0097</name>
</gene>
<dbReference type="NCBIfam" id="TIGR03461">
    <property type="entry name" value="pabC_Proteo"/>
    <property type="match status" value="1"/>
</dbReference>
<accession>S3DGP8</accession>
<comment type="subunit">
    <text evidence="3">Homodimer.</text>
</comment>
<dbReference type="RefSeq" id="WP_016503440.1">
    <property type="nucleotide sequence ID" value="NZ_AMSD01000001.1"/>
</dbReference>
<dbReference type="GO" id="GO:0008153">
    <property type="term" value="P:4-aminobenzoate biosynthetic process"/>
    <property type="evidence" value="ECO:0007669"/>
    <property type="project" value="UniProtKB-UniRule"/>
</dbReference>
<evidence type="ECO:0000256" key="8">
    <source>
        <dbReference type="ARBA" id="ARBA00035676"/>
    </source>
</evidence>
<evidence type="ECO:0000256" key="14">
    <source>
        <dbReference type="RuleBase" id="RU004516"/>
    </source>
</evidence>
<protein>
    <recommendedName>
        <fullName evidence="11 12">Aminodeoxychorismate lyase</fullName>
        <ecNumber evidence="8 12">4.1.3.38</ecNumber>
    </recommendedName>
</protein>
<proteinExistence type="inferred from homology"/>
<dbReference type="InterPro" id="IPR001544">
    <property type="entry name" value="Aminotrans_IV"/>
</dbReference>
<dbReference type="Gene3D" id="3.30.470.10">
    <property type="match status" value="1"/>
</dbReference>
<evidence type="ECO:0000256" key="1">
    <source>
        <dbReference type="ARBA" id="ARBA00001933"/>
    </source>
</evidence>
<organism evidence="15 16">
    <name type="scientific">Candidatus Photodesmus katoptron Akat1</name>
    <dbReference type="NCBI Taxonomy" id="1236703"/>
    <lineage>
        <taxon>Bacteria</taxon>
        <taxon>Pseudomonadati</taxon>
        <taxon>Pseudomonadota</taxon>
        <taxon>Gammaproteobacteria</taxon>
        <taxon>Vibrionales</taxon>
        <taxon>Vibrionaceae</taxon>
        <taxon>Candidatus Photodesmus</taxon>
    </lineage>
</organism>
<dbReference type="AlphaFoldDB" id="S3DGP8"/>
<comment type="catalytic activity">
    <reaction evidence="9">
        <text>4-amino-4-deoxychorismate = 4-aminobenzoate + pyruvate + H(+)</text>
        <dbReference type="Rhea" id="RHEA:16201"/>
        <dbReference type="ChEBI" id="CHEBI:15361"/>
        <dbReference type="ChEBI" id="CHEBI:15378"/>
        <dbReference type="ChEBI" id="CHEBI:17836"/>
        <dbReference type="ChEBI" id="CHEBI:58406"/>
        <dbReference type="EC" id="4.1.3.38"/>
    </reaction>
</comment>
<dbReference type="CDD" id="cd01559">
    <property type="entry name" value="ADCL_like"/>
    <property type="match status" value="1"/>
</dbReference>
<evidence type="ECO:0000313" key="15">
    <source>
        <dbReference type="EMBL" id="EPE37642.1"/>
    </source>
</evidence>
<dbReference type="InterPro" id="IPR018300">
    <property type="entry name" value="Aminotrans_IV_CS"/>
</dbReference>
<reference evidence="15 16" key="1">
    <citation type="journal article" date="2014" name="Environ. Microbiol.">
        <title>Genomic signatures of obligate host dependence in the luminous bacterial symbiont of a vertebrate.</title>
        <authorList>
            <person name="Hendry T.A."/>
            <person name="de Wet J.R."/>
            <person name="Dunlap P.V."/>
        </authorList>
    </citation>
    <scope>NUCLEOTIDE SEQUENCE [LARGE SCALE GENOMIC DNA]</scope>
    <source>
        <strain evidence="15 16">Akat1</strain>
    </source>
</reference>
<dbReference type="InterPro" id="IPR043131">
    <property type="entry name" value="BCAT-like_N"/>
</dbReference>
<name>S3DGP8_9GAMM</name>
<dbReference type="Pfam" id="PF01063">
    <property type="entry name" value="Aminotran_4"/>
    <property type="match status" value="1"/>
</dbReference>
<comment type="cofactor">
    <cofactor evidence="1 14">
        <name>pyridoxal 5'-phosphate</name>
        <dbReference type="ChEBI" id="CHEBI:597326"/>
    </cofactor>
</comment>
<dbReference type="GO" id="GO:0005829">
    <property type="term" value="C:cytosol"/>
    <property type="evidence" value="ECO:0007669"/>
    <property type="project" value="TreeGrafter"/>
</dbReference>